<dbReference type="SUPFAM" id="SSF48452">
    <property type="entry name" value="TPR-like"/>
    <property type="match status" value="1"/>
</dbReference>
<dbReference type="Gene3D" id="1.25.40.390">
    <property type="match status" value="1"/>
</dbReference>
<dbReference type="AlphaFoldDB" id="A0A8J3D3A4"/>
<dbReference type="PROSITE" id="PS51257">
    <property type="entry name" value="PROKAR_LIPOPROTEIN"/>
    <property type="match status" value="1"/>
</dbReference>
<dbReference type="RefSeq" id="WP_189563978.1">
    <property type="nucleotide sequence ID" value="NZ_BMXF01000001.1"/>
</dbReference>
<accession>A0A8J3D3A4</accession>
<gene>
    <name evidence="1" type="ORF">GCM10007390_18050</name>
</gene>
<evidence type="ECO:0008006" key="3">
    <source>
        <dbReference type="Google" id="ProtNLM"/>
    </source>
</evidence>
<dbReference type="InterPro" id="IPR041662">
    <property type="entry name" value="SusD-like_2"/>
</dbReference>
<comment type="caution">
    <text evidence="1">The sequence shown here is derived from an EMBL/GenBank/DDBJ whole genome shotgun (WGS) entry which is preliminary data.</text>
</comment>
<evidence type="ECO:0000313" key="2">
    <source>
        <dbReference type="Proteomes" id="UP000598271"/>
    </source>
</evidence>
<sequence length="467" mass="51167">MKHIKYLSLSFLLLAGSGCESLVKDINDNPNEISSDNFQAGVLLLKGMELANVSVQLGHQTRISGMWSGQTRGAALLYKSIYEYNLSAEETNGIWQNAYQGVVKQARLLREHTADSPKAAQFSGISKVIEANTVGTIANLFGDVPYSEISNDDIADPKFDTQKEVFAQLQTLLDGAIADLGSAANTAVPEDLYLAGNTLKWTKVAYTLKARLYMYTREYDKAYEAASKGISASNEALVFTPPNIGNGSFNLNYKMINERGGYWTFAGGHLETLLSGKRNNAKTNEAARLTYYRFDGNSANNNKGIAAAGRPMTLIGFEENLLILAEAGTRTVSAEEGLKQLNKLRAYLASGTAFQKLNATDALKYDPYVLADFEKGGIENADNLDSKQALLREIIEERYVSGFTGLMPFDDLRRLSVKEKAIAVLPPFNSATATKYPQRFVVAQTELSANRNAPRDSGIFTETEVNK</sequence>
<proteinExistence type="predicted"/>
<keyword evidence="2" id="KW-1185">Reference proteome</keyword>
<dbReference type="InterPro" id="IPR011990">
    <property type="entry name" value="TPR-like_helical_dom_sf"/>
</dbReference>
<dbReference type="Proteomes" id="UP000598271">
    <property type="component" value="Unassembled WGS sequence"/>
</dbReference>
<dbReference type="Pfam" id="PF12771">
    <property type="entry name" value="SusD-like_2"/>
    <property type="match status" value="1"/>
</dbReference>
<evidence type="ECO:0000313" key="1">
    <source>
        <dbReference type="EMBL" id="GHB64523.1"/>
    </source>
</evidence>
<name>A0A8J3D3A4_9BACT</name>
<reference evidence="1 2" key="1">
    <citation type="journal article" date="2014" name="Int. J. Syst. Evol. Microbiol.">
        <title>Complete genome sequence of Corynebacterium casei LMG S-19264T (=DSM 44701T), isolated from a smear-ripened cheese.</title>
        <authorList>
            <consortium name="US DOE Joint Genome Institute (JGI-PGF)"/>
            <person name="Walter F."/>
            <person name="Albersmeier A."/>
            <person name="Kalinowski J."/>
            <person name="Ruckert C."/>
        </authorList>
    </citation>
    <scope>NUCLEOTIDE SEQUENCE [LARGE SCALE GENOMIC DNA]</scope>
    <source>
        <strain evidence="1 2">KCTC 12866</strain>
    </source>
</reference>
<organism evidence="1 2">
    <name type="scientific">Persicitalea jodogahamensis</name>
    <dbReference type="NCBI Taxonomy" id="402147"/>
    <lineage>
        <taxon>Bacteria</taxon>
        <taxon>Pseudomonadati</taxon>
        <taxon>Bacteroidota</taxon>
        <taxon>Cytophagia</taxon>
        <taxon>Cytophagales</taxon>
        <taxon>Spirosomataceae</taxon>
        <taxon>Persicitalea</taxon>
    </lineage>
</organism>
<dbReference type="EMBL" id="BMXF01000001">
    <property type="protein sequence ID" value="GHB64523.1"/>
    <property type="molecule type" value="Genomic_DNA"/>
</dbReference>
<protein>
    <recommendedName>
        <fullName evidence="3">SusD/RagB family nutrient-binding outer membrane lipoprotein</fullName>
    </recommendedName>
</protein>